<dbReference type="EMBL" id="CP080507">
    <property type="protein sequence ID" value="QYM79006.1"/>
    <property type="molecule type" value="Genomic_DNA"/>
</dbReference>
<dbReference type="KEGG" id="ole:K0B96_17140"/>
<evidence type="ECO:0000313" key="2">
    <source>
        <dbReference type="EMBL" id="QYM79006.1"/>
    </source>
</evidence>
<dbReference type="Proteomes" id="UP000825051">
    <property type="component" value="Chromosome"/>
</dbReference>
<proteinExistence type="predicted"/>
<keyword evidence="1" id="KW-1133">Transmembrane helix</keyword>
<dbReference type="RefSeq" id="WP_220162288.1">
    <property type="nucleotide sequence ID" value="NZ_CP080507.1"/>
</dbReference>
<keyword evidence="3" id="KW-1185">Reference proteome</keyword>
<evidence type="ECO:0000313" key="3">
    <source>
        <dbReference type="Proteomes" id="UP000825051"/>
    </source>
</evidence>
<gene>
    <name evidence="2" type="ORF">K0B96_17140</name>
</gene>
<sequence>MNPRLSRFALTAALIALVLLCLLFPRMLAFAEIAGRELRYLWWLVLIIAVCLWLSFKLRPRK</sequence>
<feature type="transmembrane region" description="Helical" evidence="1">
    <location>
        <begin position="41"/>
        <end position="58"/>
    </location>
</feature>
<organism evidence="2 3">
    <name type="scientific">Horticoccus luteus</name>
    <dbReference type="NCBI Taxonomy" id="2862869"/>
    <lineage>
        <taxon>Bacteria</taxon>
        <taxon>Pseudomonadati</taxon>
        <taxon>Verrucomicrobiota</taxon>
        <taxon>Opitutia</taxon>
        <taxon>Opitutales</taxon>
        <taxon>Opitutaceae</taxon>
        <taxon>Horticoccus</taxon>
    </lineage>
</organism>
<keyword evidence="1" id="KW-0472">Membrane</keyword>
<accession>A0A8F9TTY0</accession>
<evidence type="ECO:0000256" key="1">
    <source>
        <dbReference type="SAM" id="Phobius"/>
    </source>
</evidence>
<dbReference type="AlphaFoldDB" id="A0A8F9TTY0"/>
<name>A0A8F9TTY0_9BACT</name>
<reference evidence="2" key="1">
    <citation type="submission" date="2021-08" db="EMBL/GenBank/DDBJ databases">
        <title>Genome of a novel bacterium of the phylum Verrucomicrobia, Oleiharenicola sp. KSB-15.</title>
        <authorList>
            <person name="Chung J.-H."/>
            <person name="Ahn J.-H."/>
            <person name="Yoon Y."/>
            <person name="Kim D.-Y."/>
            <person name="An S.-H."/>
            <person name="Park I."/>
            <person name="Yeon J."/>
        </authorList>
    </citation>
    <scope>NUCLEOTIDE SEQUENCE</scope>
    <source>
        <strain evidence="2">KSB-15</strain>
    </source>
</reference>
<protein>
    <submittedName>
        <fullName evidence="2">Uncharacterized protein</fullName>
    </submittedName>
</protein>
<keyword evidence="1" id="KW-0812">Transmembrane</keyword>